<keyword evidence="1" id="KW-0677">Repeat</keyword>
<keyword evidence="7" id="KW-1185">Reference proteome</keyword>
<evidence type="ECO:0000256" key="3">
    <source>
        <dbReference type="PROSITE-ProRule" id="PRU00339"/>
    </source>
</evidence>
<evidence type="ECO:0000256" key="2">
    <source>
        <dbReference type="ARBA" id="ARBA00022803"/>
    </source>
</evidence>
<dbReference type="KEGG" id="hhy:Halhy_5410"/>
<dbReference type="eggNOG" id="COG0526">
    <property type="taxonomic scope" value="Bacteria"/>
</dbReference>
<dbReference type="GO" id="GO:0006950">
    <property type="term" value="P:response to stress"/>
    <property type="evidence" value="ECO:0007669"/>
    <property type="project" value="UniProtKB-ARBA"/>
</dbReference>
<accession>F4KQZ7</accession>
<evidence type="ECO:0000256" key="1">
    <source>
        <dbReference type="ARBA" id="ARBA00022737"/>
    </source>
</evidence>
<feature type="chain" id="PRO_5003310225" evidence="4">
    <location>
        <begin position="36"/>
        <end position="305"/>
    </location>
</feature>
<dbReference type="Proteomes" id="UP000008461">
    <property type="component" value="Chromosome"/>
</dbReference>
<sequence length="305" mass="34626">MQICPIKFFIQTNSSIMKKVLFVPVFALLTTVFFAQNTPDPKLLGPVKASDFQQAPYAQWYNPGHQNYTPNPAIEAQLKQQNTASISIKIVFGSWCGDSKRELPRMMKLLNKINFPAQKITLIGVDNADSTYKQSPGREDRGLHVFRVPTFIVYENGVEINRINESPVESLERDLLKILRKETYAPNFGSYAYLQQWLKEGLLSDENINYMGLANQIRHKISSESELNAAGYYWLNSGNEKAALTVLRMNAALHPNSANVYDSLGDAQLKNGNKERAIVFFEQALKLNPEVQETRDKYKKLLTVN</sequence>
<dbReference type="Gene3D" id="1.25.40.10">
    <property type="entry name" value="Tetratricopeptide repeat domain"/>
    <property type="match status" value="1"/>
</dbReference>
<evidence type="ECO:0000313" key="6">
    <source>
        <dbReference type="EMBL" id="AEE53235.1"/>
    </source>
</evidence>
<gene>
    <name evidence="6" type="ordered locus">Halhy_5410</name>
</gene>
<organism evidence="6 7">
    <name type="scientific">Haliscomenobacter hydrossis (strain ATCC 27775 / DSM 1100 / LMG 10767 / O)</name>
    <dbReference type="NCBI Taxonomy" id="760192"/>
    <lineage>
        <taxon>Bacteria</taxon>
        <taxon>Pseudomonadati</taxon>
        <taxon>Bacteroidota</taxon>
        <taxon>Saprospiria</taxon>
        <taxon>Saprospirales</taxon>
        <taxon>Haliscomenobacteraceae</taxon>
        <taxon>Haliscomenobacter</taxon>
    </lineage>
</organism>
<dbReference type="InterPro" id="IPR011990">
    <property type="entry name" value="TPR-like_helical_dom_sf"/>
</dbReference>
<dbReference type="PROSITE" id="PS50293">
    <property type="entry name" value="TPR_REGION"/>
    <property type="match status" value="1"/>
</dbReference>
<feature type="domain" description="Thioredoxin" evidence="5">
    <location>
        <begin position="17"/>
        <end position="181"/>
    </location>
</feature>
<dbReference type="STRING" id="760192.Halhy_5410"/>
<dbReference type="PROSITE" id="PS51352">
    <property type="entry name" value="THIOREDOXIN_2"/>
    <property type="match status" value="1"/>
</dbReference>
<feature type="signal peptide" evidence="4">
    <location>
        <begin position="1"/>
        <end position="35"/>
    </location>
</feature>
<dbReference type="CDD" id="cd02947">
    <property type="entry name" value="TRX_family"/>
    <property type="match status" value="1"/>
</dbReference>
<protein>
    <submittedName>
        <fullName evidence="6">Tetratricopeptide TPR_2 repeat-containing protein</fullName>
    </submittedName>
</protein>
<dbReference type="InterPro" id="IPR013766">
    <property type="entry name" value="Thioredoxin_domain"/>
</dbReference>
<proteinExistence type="predicted"/>
<reference key="2">
    <citation type="submission" date="2011-04" db="EMBL/GenBank/DDBJ databases">
        <title>Complete sequence of chromosome of Haliscomenobacter hydrossis DSM 1100.</title>
        <authorList>
            <consortium name="US DOE Joint Genome Institute (JGI-PGF)"/>
            <person name="Lucas S."/>
            <person name="Han J."/>
            <person name="Lapidus A."/>
            <person name="Bruce D."/>
            <person name="Goodwin L."/>
            <person name="Pitluck S."/>
            <person name="Peters L."/>
            <person name="Kyrpides N."/>
            <person name="Mavromatis K."/>
            <person name="Ivanova N."/>
            <person name="Ovchinnikova G."/>
            <person name="Pagani I."/>
            <person name="Daligault H."/>
            <person name="Detter J.C."/>
            <person name="Han C."/>
            <person name="Land M."/>
            <person name="Hauser L."/>
            <person name="Markowitz V."/>
            <person name="Cheng J.-F."/>
            <person name="Hugenholtz P."/>
            <person name="Woyke T."/>
            <person name="Wu D."/>
            <person name="Verbarg S."/>
            <person name="Frueling A."/>
            <person name="Brambilla E."/>
            <person name="Klenk H.-P."/>
            <person name="Eisen J.A."/>
        </authorList>
    </citation>
    <scope>NUCLEOTIDE SEQUENCE</scope>
    <source>
        <strain>DSM 1100</strain>
    </source>
</reference>
<dbReference type="PROSITE" id="PS50005">
    <property type="entry name" value="TPR"/>
    <property type="match status" value="1"/>
</dbReference>
<dbReference type="InterPro" id="IPR013105">
    <property type="entry name" value="TPR_2"/>
</dbReference>
<dbReference type="InterPro" id="IPR019734">
    <property type="entry name" value="TPR_rpt"/>
</dbReference>
<dbReference type="EMBL" id="CP002691">
    <property type="protein sequence ID" value="AEE53235.1"/>
    <property type="molecule type" value="Genomic_DNA"/>
</dbReference>
<keyword evidence="2 3" id="KW-0802">TPR repeat</keyword>
<dbReference type="eggNOG" id="COG0457">
    <property type="taxonomic scope" value="Bacteria"/>
</dbReference>
<dbReference type="HOGENOM" id="CLU_939924_0_0_10"/>
<evidence type="ECO:0000313" key="7">
    <source>
        <dbReference type="Proteomes" id="UP000008461"/>
    </source>
</evidence>
<dbReference type="SUPFAM" id="SSF52833">
    <property type="entry name" value="Thioredoxin-like"/>
    <property type="match status" value="1"/>
</dbReference>
<feature type="repeat" description="TPR" evidence="3">
    <location>
        <begin position="258"/>
        <end position="291"/>
    </location>
</feature>
<dbReference type="Gene3D" id="3.40.30.10">
    <property type="entry name" value="Glutaredoxin"/>
    <property type="match status" value="1"/>
</dbReference>
<dbReference type="SMART" id="SM00028">
    <property type="entry name" value="TPR"/>
    <property type="match status" value="1"/>
</dbReference>
<keyword evidence="4" id="KW-0732">Signal</keyword>
<dbReference type="InterPro" id="IPR036249">
    <property type="entry name" value="Thioredoxin-like_sf"/>
</dbReference>
<dbReference type="AlphaFoldDB" id="F4KQZ7"/>
<evidence type="ECO:0000259" key="5">
    <source>
        <dbReference type="PROSITE" id="PS51352"/>
    </source>
</evidence>
<dbReference type="Pfam" id="PF07719">
    <property type="entry name" value="TPR_2"/>
    <property type="match status" value="1"/>
</dbReference>
<reference evidence="6 7" key="1">
    <citation type="journal article" date="2011" name="Stand. Genomic Sci.">
        <title>Complete genome sequence of Haliscomenobacter hydrossis type strain (O).</title>
        <authorList>
            <consortium name="US DOE Joint Genome Institute (JGI-PGF)"/>
            <person name="Daligault H."/>
            <person name="Lapidus A."/>
            <person name="Zeytun A."/>
            <person name="Nolan M."/>
            <person name="Lucas S."/>
            <person name="Del Rio T.G."/>
            <person name="Tice H."/>
            <person name="Cheng J.F."/>
            <person name="Tapia R."/>
            <person name="Han C."/>
            <person name="Goodwin L."/>
            <person name="Pitluck S."/>
            <person name="Liolios K."/>
            <person name="Pagani I."/>
            <person name="Ivanova N."/>
            <person name="Huntemann M."/>
            <person name="Mavromatis K."/>
            <person name="Mikhailova N."/>
            <person name="Pati A."/>
            <person name="Chen A."/>
            <person name="Palaniappan K."/>
            <person name="Land M."/>
            <person name="Hauser L."/>
            <person name="Brambilla E.M."/>
            <person name="Rohde M."/>
            <person name="Verbarg S."/>
            <person name="Goker M."/>
            <person name="Bristow J."/>
            <person name="Eisen J.A."/>
            <person name="Markowitz V."/>
            <person name="Hugenholtz P."/>
            <person name="Kyrpides N.C."/>
            <person name="Klenk H.P."/>
            <person name="Woyke T."/>
        </authorList>
    </citation>
    <scope>NUCLEOTIDE SEQUENCE [LARGE SCALE GENOMIC DNA]</scope>
    <source>
        <strain evidence="7">ATCC 27775 / DSM 1100 / LMG 10767 / O</strain>
    </source>
</reference>
<evidence type="ECO:0000256" key="4">
    <source>
        <dbReference type="SAM" id="SignalP"/>
    </source>
</evidence>
<dbReference type="SUPFAM" id="SSF48452">
    <property type="entry name" value="TPR-like"/>
    <property type="match status" value="1"/>
</dbReference>
<name>F4KQZ7_HALH1</name>
<dbReference type="OrthoDB" id="6398367at2"/>